<dbReference type="Gene3D" id="3.40.190.10">
    <property type="entry name" value="Periplasmic binding protein-like II"/>
    <property type="match status" value="1"/>
</dbReference>
<dbReference type="SUPFAM" id="SSF53850">
    <property type="entry name" value="Periplasmic binding protein-like II"/>
    <property type="match status" value="1"/>
</dbReference>
<evidence type="ECO:0000313" key="3">
    <source>
        <dbReference type="Proteomes" id="UP001501586"/>
    </source>
</evidence>
<dbReference type="PIRSF" id="PIRSF017082">
    <property type="entry name" value="YflP"/>
    <property type="match status" value="1"/>
</dbReference>
<name>A0ABP8EFJ5_9MICO</name>
<comment type="caution">
    <text evidence="2">The sequence shown here is derived from an EMBL/GenBank/DDBJ whole genome shotgun (WGS) entry which is preliminary data.</text>
</comment>
<organism evidence="2 3">
    <name type="scientific">Brevibacterium daeguense</name>
    <dbReference type="NCBI Taxonomy" id="909936"/>
    <lineage>
        <taxon>Bacteria</taxon>
        <taxon>Bacillati</taxon>
        <taxon>Actinomycetota</taxon>
        <taxon>Actinomycetes</taxon>
        <taxon>Micrococcales</taxon>
        <taxon>Brevibacteriaceae</taxon>
        <taxon>Brevibacterium</taxon>
    </lineage>
</organism>
<dbReference type="RefSeq" id="WP_236865317.1">
    <property type="nucleotide sequence ID" value="NZ_BAABAZ010000003.1"/>
</dbReference>
<sequence length="342" mass="36029">MLSVTRESNAIRRRKSYAMPVVGAIGAAALVLSGCGAVQGGTGSAEEDYPTRELTLTVPFAPGGSSDLTGRALSQALEEPLGQSVVVENKEGANGAVGTDEALNAAPDGYQLLFSSQSLFSVTPLFVEDATAVTLDDMEIVAPLTEEGYVLVTSTESEYEDLDSLIEAERVRFATSGVGSGSQFAPTALFAIAGANAEDVPHDGGNPAVTSLLGGHTDATTVQIAEAMPRIEDGSFRPLAVFSEERNVNLPDVPTAKELGYDLNVSQRRWLAVPAETPDEVVTTLADAVAEAKASDEFQQFLEDNYIDNWDAEPADVQEIVATDSERYRAIAEEHGIGLAGE</sequence>
<dbReference type="Gene3D" id="3.40.190.150">
    <property type="entry name" value="Bordetella uptake gene, domain 1"/>
    <property type="match status" value="1"/>
</dbReference>
<reference evidence="3" key="1">
    <citation type="journal article" date="2019" name="Int. J. Syst. Evol. Microbiol.">
        <title>The Global Catalogue of Microorganisms (GCM) 10K type strain sequencing project: providing services to taxonomists for standard genome sequencing and annotation.</title>
        <authorList>
            <consortium name="The Broad Institute Genomics Platform"/>
            <consortium name="The Broad Institute Genome Sequencing Center for Infectious Disease"/>
            <person name="Wu L."/>
            <person name="Ma J."/>
        </authorList>
    </citation>
    <scope>NUCLEOTIDE SEQUENCE [LARGE SCALE GENOMIC DNA]</scope>
    <source>
        <strain evidence="3">JCM 17458</strain>
    </source>
</reference>
<evidence type="ECO:0000313" key="2">
    <source>
        <dbReference type="EMBL" id="GAA4282759.1"/>
    </source>
</evidence>
<keyword evidence="3" id="KW-1185">Reference proteome</keyword>
<dbReference type="InterPro" id="IPR042100">
    <property type="entry name" value="Bug_dom1"/>
</dbReference>
<dbReference type="InterPro" id="IPR005064">
    <property type="entry name" value="BUG"/>
</dbReference>
<dbReference type="EMBL" id="BAABAZ010000003">
    <property type="protein sequence ID" value="GAA4282759.1"/>
    <property type="molecule type" value="Genomic_DNA"/>
</dbReference>
<proteinExistence type="inferred from homology"/>
<evidence type="ECO:0000256" key="1">
    <source>
        <dbReference type="ARBA" id="ARBA00006987"/>
    </source>
</evidence>
<gene>
    <name evidence="2" type="ORF">GCM10022261_02900</name>
</gene>
<dbReference type="PANTHER" id="PTHR42928:SF5">
    <property type="entry name" value="BLR1237 PROTEIN"/>
    <property type="match status" value="1"/>
</dbReference>
<dbReference type="CDD" id="cd07012">
    <property type="entry name" value="PBP2_Bug_TTT"/>
    <property type="match status" value="1"/>
</dbReference>
<protein>
    <submittedName>
        <fullName evidence="2">Tripartite tricarboxylate transporter substrate binding protein</fullName>
    </submittedName>
</protein>
<dbReference type="PROSITE" id="PS51257">
    <property type="entry name" value="PROKAR_LIPOPROTEIN"/>
    <property type="match status" value="1"/>
</dbReference>
<dbReference type="Proteomes" id="UP001501586">
    <property type="component" value="Unassembled WGS sequence"/>
</dbReference>
<dbReference type="Pfam" id="PF03401">
    <property type="entry name" value="TctC"/>
    <property type="match status" value="1"/>
</dbReference>
<accession>A0ABP8EFJ5</accession>
<comment type="similarity">
    <text evidence="1">Belongs to the UPF0065 (bug) family.</text>
</comment>
<dbReference type="PANTHER" id="PTHR42928">
    <property type="entry name" value="TRICARBOXYLATE-BINDING PROTEIN"/>
    <property type="match status" value="1"/>
</dbReference>